<dbReference type="AlphaFoldDB" id="A0ABD0P8C0"/>
<dbReference type="Proteomes" id="UP001529510">
    <property type="component" value="Unassembled WGS sequence"/>
</dbReference>
<feature type="non-terminal residue" evidence="1">
    <location>
        <position position="60"/>
    </location>
</feature>
<evidence type="ECO:0000313" key="2">
    <source>
        <dbReference type="Proteomes" id="UP001529510"/>
    </source>
</evidence>
<gene>
    <name evidence="1" type="ORF">M9458_033859</name>
</gene>
<keyword evidence="2" id="KW-1185">Reference proteome</keyword>
<name>A0ABD0P8C0_CIRMR</name>
<evidence type="ECO:0000313" key="1">
    <source>
        <dbReference type="EMBL" id="KAL0169263.1"/>
    </source>
</evidence>
<feature type="non-terminal residue" evidence="1">
    <location>
        <position position="1"/>
    </location>
</feature>
<comment type="caution">
    <text evidence="1">The sequence shown here is derived from an EMBL/GenBank/DDBJ whole genome shotgun (WGS) entry which is preliminary data.</text>
</comment>
<proteinExistence type="predicted"/>
<protein>
    <submittedName>
        <fullName evidence="1">Uncharacterized protein</fullName>
    </submittedName>
</protein>
<sequence length="60" mass="6693">VSLWSFFEAAAEDLELTVENATWDDRGDSEVITYTITALIPVLTALFQHDSQTQHRGGLI</sequence>
<accession>A0ABD0P8C0</accession>
<organism evidence="1 2">
    <name type="scientific">Cirrhinus mrigala</name>
    <name type="common">Mrigala</name>
    <dbReference type="NCBI Taxonomy" id="683832"/>
    <lineage>
        <taxon>Eukaryota</taxon>
        <taxon>Metazoa</taxon>
        <taxon>Chordata</taxon>
        <taxon>Craniata</taxon>
        <taxon>Vertebrata</taxon>
        <taxon>Euteleostomi</taxon>
        <taxon>Actinopterygii</taxon>
        <taxon>Neopterygii</taxon>
        <taxon>Teleostei</taxon>
        <taxon>Ostariophysi</taxon>
        <taxon>Cypriniformes</taxon>
        <taxon>Cyprinidae</taxon>
        <taxon>Labeoninae</taxon>
        <taxon>Labeonini</taxon>
        <taxon>Cirrhinus</taxon>
    </lineage>
</organism>
<reference evidence="1 2" key="1">
    <citation type="submission" date="2024-05" db="EMBL/GenBank/DDBJ databases">
        <title>Genome sequencing and assembly of Indian major carp, Cirrhinus mrigala (Hamilton, 1822).</title>
        <authorList>
            <person name="Mohindra V."/>
            <person name="Chowdhury L.M."/>
            <person name="Lal K."/>
            <person name="Jena J.K."/>
        </authorList>
    </citation>
    <scope>NUCLEOTIDE SEQUENCE [LARGE SCALE GENOMIC DNA]</scope>
    <source>
        <strain evidence="1">CM1030</strain>
        <tissue evidence="1">Blood</tissue>
    </source>
</reference>
<dbReference type="EMBL" id="JAMKFB020000017">
    <property type="protein sequence ID" value="KAL0169263.1"/>
    <property type="molecule type" value="Genomic_DNA"/>
</dbReference>